<evidence type="ECO:0000256" key="4">
    <source>
        <dbReference type="ARBA" id="ARBA00022692"/>
    </source>
</evidence>
<evidence type="ECO:0000256" key="2">
    <source>
        <dbReference type="ARBA" id="ARBA00022448"/>
    </source>
</evidence>
<feature type="transmembrane region" description="Helical" evidence="7">
    <location>
        <begin position="86"/>
        <end position="101"/>
    </location>
</feature>
<dbReference type="InterPro" id="IPR006726">
    <property type="entry name" value="PHBA_efflux_AaeB/fusaric-R"/>
</dbReference>
<organism evidence="8 9">
    <name type="scientific">Pseudodesulfovibrio hydrargyri</name>
    <dbReference type="NCBI Taxonomy" id="2125990"/>
    <lineage>
        <taxon>Bacteria</taxon>
        <taxon>Pseudomonadati</taxon>
        <taxon>Thermodesulfobacteriota</taxon>
        <taxon>Desulfovibrionia</taxon>
        <taxon>Desulfovibrionales</taxon>
        <taxon>Desulfovibrionaceae</taxon>
    </lineage>
</organism>
<dbReference type="RefSeq" id="WP_084641404.1">
    <property type="nucleotide sequence ID" value="NZ_LKAQ01000004.1"/>
</dbReference>
<dbReference type="Proteomes" id="UP000181901">
    <property type="component" value="Unassembled WGS sequence"/>
</dbReference>
<name>A0A1J5MWY3_9BACT</name>
<keyword evidence="6 7" id="KW-0472">Membrane</keyword>
<sequence>MTQPLSFHLSLRLREALKAGLAMAVTCGVSLSLGWDNPSWACIAVAVVSMPTIGESINRSFHRLLGTVMGGLVALMIAVLFPQDRWLFLLCLSLWVAFSAYRMTVSRYLYVWFIAGYVGTLIAAYIGSGPQGLFNVFTARIQETALGIIVYAVISTLIWPQKSSDELNRLLVDLLNTQKTLFNRYFDLMSGHGGEETEASLYATETQLVARLAQRLQAAEIEQFEVYETRHRWRQTLGLCQELMEVLELWRESLSELRGVDAAALFSNLDDYRADLLRRLDLAGLSREGNGDAIPPETGLNADTERLAELPHHARAVVHNVQLLMERLERVSHSLATGVRRISADSGPTPEPANAGGHAAARLPDEDSLMAVFHALLAFWMGAFFWIYVDVPGHMMFVVFVSVFAVLALMGQQVDWVKLFAAEAWGALLGGLLYVFVMPHLSGYFGLGTLLFVFTSSLYYVFWHPRMTMLKMASIMPFLLLTGIQNKPSYDFAVFANNATGMLLSIVFTAFAFNFPYSQRPEKMFMRVTRRYFHQAGQFLERFVRQPPPRERQPALRASLARMQTSAGKIGGWGRSIDYKLMPCNPPERTSALVGCLNSITYRFRMLADAGRQTLPMGDACRAQALAWEAAIGGALEPWTMGRFEVADVPALRTRLASLEAGLENVLSTFPVEDGEEAYAGTSRLLGCYRALYRALITYAETADGIDWNHWRESRF</sequence>
<feature type="transmembrane region" description="Helical" evidence="7">
    <location>
        <begin position="369"/>
        <end position="389"/>
    </location>
</feature>
<comment type="caution">
    <text evidence="8">The sequence shown here is derived from an EMBL/GenBank/DDBJ whole genome shotgun (WGS) entry which is preliminary data.</text>
</comment>
<evidence type="ECO:0000256" key="5">
    <source>
        <dbReference type="ARBA" id="ARBA00022989"/>
    </source>
</evidence>
<keyword evidence="4 7" id="KW-0812">Transmembrane</keyword>
<feature type="transmembrane region" description="Helical" evidence="7">
    <location>
        <begin position="419"/>
        <end position="437"/>
    </location>
</feature>
<feature type="transmembrane region" description="Helical" evidence="7">
    <location>
        <begin position="443"/>
        <end position="462"/>
    </location>
</feature>
<dbReference type="Pfam" id="PF04632">
    <property type="entry name" value="FUSC"/>
    <property type="match status" value="1"/>
</dbReference>
<comment type="subcellular location">
    <subcellularLocation>
        <location evidence="1">Cell membrane</location>
        <topology evidence="1">Multi-pass membrane protein</topology>
    </subcellularLocation>
</comment>
<gene>
    <name evidence="8" type="primary">aaeB</name>
    <name evidence="8" type="ORF">BerOc1_02255</name>
</gene>
<evidence type="ECO:0000313" key="9">
    <source>
        <dbReference type="Proteomes" id="UP000181901"/>
    </source>
</evidence>
<feature type="transmembrane region" description="Helical" evidence="7">
    <location>
        <begin position="139"/>
        <end position="159"/>
    </location>
</feature>
<evidence type="ECO:0000256" key="3">
    <source>
        <dbReference type="ARBA" id="ARBA00022475"/>
    </source>
</evidence>
<protein>
    <submittedName>
        <fullName evidence="8">p-hydroxybenzoic acid efflux pump subunit AaeB</fullName>
    </submittedName>
</protein>
<dbReference type="AlphaFoldDB" id="A0A1J5MWY3"/>
<feature type="transmembrane region" description="Helical" evidence="7">
    <location>
        <begin position="60"/>
        <end position="80"/>
    </location>
</feature>
<dbReference type="EMBL" id="LKAQ01000004">
    <property type="protein sequence ID" value="OIQ50324.1"/>
    <property type="molecule type" value="Genomic_DNA"/>
</dbReference>
<reference evidence="8 9" key="1">
    <citation type="submission" date="2015-09" db="EMBL/GenBank/DDBJ databases">
        <title>Genome of Desulfovibrio dechloracetivorans BerOc1, a mercury methylating strain isolated from highly hydrocarbons and metals contaminated coastal sediments.</title>
        <authorList>
            <person name="Goni Urriza M."/>
            <person name="Gassie C."/>
            <person name="Bouchez O."/>
            <person name="Klopp C."/>
            <person name="Ranchou-Peyruse A."/>
            <person name="Remy G."/>
        </authorList>
    </citation>
    <scope>NUCLEOTIDE SEQUENCE [LARGE SCALE GENOMIC DNA]</scope>
    <source>
        <strain evidence="8 9">BerOc1</strain>
    </source>
</reference>
<dbReference type="GO" id="GO:0005886">
    <property type="term" value="C:plasma membrane"/>
    <property type="evidence" value="ECO:0007669"/>
    <property type="project" value="UniProtKB-SubCell"/>
</dbReference>
<dbReference type="GO" id="GO:0022857">
    <property type="term" value="F:transmembrane transporter activity"/>
    <property type="evidence" value="ECO:0007669"/>
    <property type="project" value="InterPro"/>
</dbReference>
<keyword evidence="9" id="KW-1185">Reference proteome</keyword>
<feature type="transmembrane region" description="Helical" evidence="7">
    <location>
        <begin position="492"/>
        <end position="517"/>
    </location>
</feature>
<evidence type="ECO:0000256" key="7">
    <source>
        <dbReference type="SAM" id="Phobius"/>
    </source>
</evidence>
<dbReference type="PANTHER" id="PTHR30509:SF9">
    <property type="entry name" value="MULTIDRUG RESISTANCE PROTEIN MDTO"/>
    <property type="match status" value="1"/>
</dbReference>
<evidence type="ECO:0000256" key="1">
    <source>
        <dbReference type="ARBA" id="ARBA00004651"/>
    </source>
</evidence>
<keyword evidence="5 7" id="KW-1133">Transmembrane helix</keyword>
<evidence type="ECO:0000313" key="8">
    <source>
        <dbReference type="EMBL" id="OIQ50324.1"/>
    </source>
</evidence>
<dbReference type="OrthoDB" id="5445822at2"/>
<accession>A0A1J5MWY3</accession>
<feature type="transmembrane region" description="Helical" evidence="7">
    <location>
        <begin position="108"/>
        <end position="127"/>
    </location>
</feature>
<evidence type="ECO:0000256" key="6">
    <source>
        <dbReference type="ARBA" id="ARBA00023136"/>
    </source>
</evidence>
<dbReference type="PANTHER" id="PTHR30509">
    <property type="entry name" value="P-HYDROXYBENZOIC ACID EFFLUX PUMP SUBUNIT-RELATED"/>
    <property type="match status" value="1"/>
</dbReference>
<feature type="transmembrane region" description="Helical" evidence="7">
    <location>
        <begin position="395"/>
        <end position="412"/>
    </location>
</feature>
<keyword evidence="3" id="KW-1003">Cell membrane</keyword>
<keyword evidence="2" id="KW-0813">Transport</keyword>
<proteinExistence type="predicted"/>